<reference evidence="2 3" key="1">
    <citation type="submission" date="2019-07" db="EMBL/GenBank/DDBJ databases">
        <title>Full genome sequence of Sphingomonas sp. 4R-6-7(HKS19).</title>
        <authorList>
            <person name="Im W.-T."/>
        </authorList>
    </citation>
    <scope>NUCLEOTIDE SEQUENCE [LARGE SCALE GENOMIC DNA]</scope>
    <source>
        <strain evidence="2 3">HKS19</strain>
    </source>
</reference>
<dbReference type="AlphaFoldDB" id="A0A5B8LEM7"/>
<protein>
    <submittedName>
        <fullName evidence="2">Alpha/beta hydrolase</fullName>
    </submittedName>
</protein>
<keyword evidence="2" id="KW-0378">Hydrolase</keyword>
<name>A0A5B8LEM7_9SPHN</name>
<dbReference type="OrthoDB" id="9788260at2"/>
<evidence type="ECO:0000259" key="1">
    <source>
        <dbReference type="Pfam" id="PF12146"/>
    </source>
</evidence>
<dbReference type="Proteomes" id="UP000315673">
    <property type="component" value="Chromosome"/>
</dbReference>
<dbReference type="KEGG" id="spai:FPZ24_02690"/>
<evidence type="ECO:0000313" key="3">
    <source>
        <dbReference type="Proteomes" id="UP000315673"/>
    </source>
</evidence>
<evidence type="ECO:0000313" key="2">
    <source>
        <dbReference type="EMBL" id="QDZ06513.1"/>
    </source>
</evidence>
<dbReference type="InterPro" id="IPR022742">
    <property type="entry name" value="Hydrolase_4"/>
</dbReference>
<feature type="domain" description="Serine aminopeptidase S33" evidence="1">
    <location>
        <begin position="38"/>
        <end position="293"/>
    </location>
</feature>
<organism evidence="2 3">
    <name type="scientific">Sphingomonas panacisoli</name>
    <dbReference type="NCBI Taxonomy" id="1813879"/>
    <lineage>
        <taxon>Bacteria</taxon>
        <taxon>Pseudomonadati</taxon>
        <taxon>Pseudomonadota</taxon>
        <taxon>Alphaproteobacteria</taxon>
        <taxon>Sphingomonadales</taxon>
        <taxon>Sphingomonadaceae</taxon>
        <taxon>Sphingomonas</taxon>
    </lineage>
</organism>
<dbReference type="PANTHER" id="PTHR11614">
    <property type="entry name" value="PHOSPHOLIPASE-RELATED"/>
    <property type="match status" value="1"/>
</dbReference>
<dbReference type="GO" id="GO:0016787">
    <property type="term" value="F:hydrolase activity"/>
    <property type="evidence" value="ECO:0007669"/>
    <property type="project" value="UniProtKB-KW"/>
</dbReference>
<dbReference type="Gene3D" id="3.40.50.1820">
    <property type="entry name" value="alpha/beta hydrolase"/>
    <property type="match status" value="1"/>
</dbReference>
<gene>
    <name evidence="2" type="ORF">FPZ24_02690</name>
</gene>
<sequence>MIASENQRRAYPPRSEIGTWTAPDGWQLRRFDWPAADTPRGSILFQAGRGDLFEKYLETFHHWHAQGWSITSFDWRGQGKSGRLSHDPHVGDIDSFDTYLTDFAAFWQDWAPTAPGPRVLIAHSMGGHLIGRALDQGLADPMAAVLVAPMMGVHAPISAGFGEWLANFMMKLGNPQRRAWKGNERPATMGSRQSLLTHDDDRYADEPAWWDKDPGLRLGPPSWRWVVRAFESTRTLRDSPRLQAMKVPVLMLVADADKLVRAKDALAVAASLPDCRVVRFGSESAHEILREVDAVRDRALSEIDTFLSERAAQ</sequence>
<dbReference type="InterPro" id="IPR051044">
    <property type="entry name" value="MAG_DAG_Lipase"/>
</dbReference>
<keyword evidence="3" id="KW-1185">Reference proteome</keyword>
<dbReference type="EMBL" id="CP042306">
    <property type="protein sequence ID" value="QDZ06513.1"/>
    <property type="molecule type" value="Genomic_DNA"/>
</dbReference>
<proteinExistence type="predicted"/>
<dbReference type="SUPFAM" id="SSF53474">
    <property type="entry name" value="alpha/beta-Hydrolases"/>
    <property type="match status" value="1"/>
</dbReference>
<dbReference type="RefSeq" id="WP_146569597.1">
    <property type="nucleotide sequence ID" value="NZ_CP042306.1"/>
</dbReference>
<dbReference type="InterPro" id="IPR029058">
    <property type="entry name" value="AB_hydrolase_fold"/>
</dbReference>
<dbReference type="Pfam" id="PF12146">
    <property type="entry name" value="Hydrolase_4"/>
    <property type="match status" value="1"/>
</dbReference>
<accession>A0A5B8LEM7</accession>